<dbReference type="Gene3D" id="2.60.120.260">
    <property type="entry name" value="Galactose-binding domain-like"/>
    <property type="match status" value="1"/>
</dbReference>
<organism evidence="1">
    <name type="scientific">marine metagenome</name>
    <dbReference type="NCBI Taxonomy" id="408172"/>
    <lineage>
        <taxon>unclassified sequences</taxon>
        <taxon>metagenomes</taxon>
        <taxon>ecological metagenomes</taxon>
    </lineage>
</organism>
<dbReference type="SUPFAM" id="SSF49785">
    <property type="entry name" value="Galactose-binding domain-like"/>
    <property type="match status" value="1"/>
</dbReference>
<dbReference type="InterPro" id="IPR008979">
    <property type="entry name" value="Galactose-bd-like_sf"/>
</dbReference>
<name>A0A382HFU6_9ZZZZ</name>
<sequence>MPFAVPSSRVGCVLLAFAVFTGSAMADQIRFDRPSEWRQGALPLGAIQLDGDVLRTVELRRGTDAISNLADFDGGIRAAGSNTATARRTIDGSEVTGWEPDWDRPAEDWYIEIDLGRAVNANSVSLVFDDEA</sequence>
<dbReference type="EMBL" id="UINC01060972">
    <property type="protein sequence ID" value="SVB86049.1"/>
    <property type="molecule type" value="Genomic_DNA"/>
</dbReference>
<accession>A0A382HFU6</accession>
<dbReference type="AlphaFoldDB" id="A0A382HFU6"/>
<evidence type="ECO:0008006" key="2">
    <source>
        <dbReference type="Google" id="ProtNLM"/>
    </source>
</evidence>
<proteinExistence type="predicted"/>
<protein>
    <recommendedName>
        <fullName evidence="2">F5/8 type C domain-containing protein</fullName>
    </recommendedName>
</protein>
<gene>
    <name evidence="1" type="ORF">METZ01_LOCUS238903</name>
</gene>
<feature type="non-terminal residue" evidence="1">
    <location>
        <position position="132"/>
    </location>
</feature>
<evidence type="ECO:0000313" key="1">
    <source>
        <dbReference type="EMBL" id="SVB86049.1"/>
    </source>
</evidence>
<reference evidence="1" key="1">
    <citation type="submission" date="2018-05" db="EMBL/GenBank/DDBJ databases">
        <authorList>
            <person name="Lanie J.A."/>
            <person name="Ng W.-L."/>
            <person name="Kazmierczak K.M."/>
            <person name="Andrzejewski T.M."/>
            <person name="Davidsen T.M."/>
            <person name="Wayne K.J."/>
            <person name="Tettelin H."/>
            <person name="Glass J.I."/>
            <person name="Rusch D."/>
            <person name="Podicherti R."/>
            <person name="Tsui H.-C.T."/>
            <person name="Winkler M.E."/>
        </authorList>
    </citation>
    <scope>NUCLEOTIDE SEQUENCE</scope>
</reference>